<reference evidence="3 4" key="1">
    <citation type="submission" date="2019-08" db="EMBL/GenBank/DDBJ databases">
        <authorList>
            <person name="Shi S."/>
        </authorList>
    </citation>
    <scope>NUCLEOTIDE SEQUENCE [LARGE SCALE GENOMIC DNA]</scope>
    <source>
        <strain evidence="3 4">GY10130</strain>
    </source>
</reference>
<comment type="caution">
    <text evidence="3">The sequence shown here is derived from an EMBL/GenBank/DDBJ whole genome shotgun (WGS) entry which is preliminary data.</text>
</comment>
<gene>
    <name evidence="3" type="ORF">FVR03_09515</name>
</gene>
<dbReference type="Pfam" id="PF13568">
    <property type="entry name" value="OMP_b-brl_2"/>
    <property type="match status" value="1"/>
</dbReference>
<dbReference type="SUPFAM" id="SSF56925">
    <property type="entry name" value="OMPA-like"/>
    <property type="match status" value="1"/>
</dbReference>
<dbReference type="AlphaFoldDB" id="A0A5C8K7P7"/>
<sequence>MKKTFTLLLILFTLVSTAHAQQEDYGGPSSMQRNHNLFSGAGAHNSGFGIKGGVNFSQLRGSDKDMLGSISGHTSFHAGVFAQFAFSDAFSIQPEVLYSRRGYERNDSTFRFDYLNVPILAVFNVTENISLHAGPQIGILMSGKRGGSEIDLAPYNTFDYGAAAGIEAKISWLRLGARYFLGLTDLRKENALGQKINEDIKNGVFQVYLGIGI</sequence>
<evidence type="ECO:0000313" key="4">
    <source>
        <dbReference type="Proteomes" id="UP000321926"/>
    </source>
</evidence>
<keyword evidence="4" id="KW-1185">Reference proteome</keyword>
<feature type="chain" id="PRO_5022861426" evidence="1">
    <location>
        <begin position="21"/>
        <end position="213"/>
    </location>
</feature>
<dbReference type="Proteomes" id="UP000321926">
    <property type="component" value="Unassembled WGS sequence"/>
</dbReference>
<evidence type="ECO:0000256" key="1">
    <source>
        <dbReference type="SAM" id="SignalP"/>
    </source>
</evidence>
<dbReference type="InterPro" id="IPR011250">
    <property type="entry name" value="OMP/PagP_B-barrel"/>
</dbReference>
<keyword evidence="1" id="KW-0732">Signal</keyword>
<protein>
    <submittedName>
        <fullName evidence="3">PorT family protein</fullName>
    </submittedName>
</protein>
<dbReference type="EMBL" id="VRTY01000029">
    <property type="protein sequence ID" value="TXK47425.1"/>
    <property type="molecule type" value="Genomic_DNA"/>
</dbReference>
<dbReference type="InterPro" id="IPR025665">
    <property type="entry name" value="Beta-barrel_OMP_2"/>
</dbReference>
<organism evidence="3 4">
    <name type="scientific">Pontibacter qinzhouensis</name>
    <dbReference type="NCBI Taxonomy" id="2603253"/>
    <lineage>
        <taxon>Bacteria</taxon>
        <taxon>Pseudomonadati</taxon>
        <taxon>Bacteroidota</taxon>
        <taxon>Cytophagia</taxon>
        <taxon>Cytophagales</taxon>
        <taxon>Hymenobacteraceae</taxon>
        <taxon>Pontibacter</taxon>
    </lineage>
</organism>
<name>A0A5C8K7P7_9BACT</name>
<feature type="signal peptide" evidence="1">
    <location>
        <begin position="1"/>
        <end position="20"/>
    </location>
</feature>
<accession>A0A5C8K7P7</accession>
<proteinExistence type="predicted"/>
<evidence type="ECO:0000313" key="3">
    <source>
        <dbReference type="EMBL" id="TXK47425.1"/>
    </source>
</evidence>
<evidence type="ECO:0000259" key="2">
    <source>
        <dbReference type="Pfam" id="PF13568"/>
    </source>
</evidence>
<feature type="domain" description="Outer membrane protein beta-barrel" evidence="2">
    <location>
        <begin position="36"/>
        <end position="186"/>
    </location>
</feature>
<dbReference type="RefSeq" id="WP_147921509.1">
    <property type="nucleotide sequence ID" value="NZ_VRTY01000029.1"/>
</dbReference>
<dbReference type="OrthoDB" id="947434at2"/>